<evidence type="ECO:0008006" key="3">
    <source>
        <dbReference type="Google" id="ProtNLM"/>
    </source>
</evidence>
<evidence type="ECO:0000313" key="2">
    <source>
        <dbReference type="Proteomes" id="UP000018721"/>
    </source>
</evidence>
<name>V9DX56_PHYNI</name>
<sequence>MFDLNGIAPAIRDFVVKQNMAGQPITALHVCNEVADVCDAQLKVDTMTRVLHELGFRHIKGEQRHIYAETPGNVAFRRTYLEKKIANRAAVRGPKLGTKRSVRLGVDRAEVYLDESDCNVNHVTGKTWLTADKIRYSKTGRGARACIIAAGIIKSKGAVLTGFFLLKIPSRFGIPL</sequence>
<dbReference type="OrthoDB" id="121137at2759"/>
<dbReference type="EMBL" id="ANIZ01003776">
    <property type="protein sequence ID" value="ETI31419.1"/>
    <property type="molecule type" value="Genomic_DNA"/>
</dbReference>
<gene>
    <name evidence="1" type="ORF">F443_21610</name>
</gene>
<protein>
    <recommendedName>
        <fullName evidence="3">Tc1-like transposase DDE domain-containing protein</fullName>
    </recommendedName>
</protein>
<dbReference type="eggNOG" id="ENOG502RGK5">
    <property type="taxonomic scope" value="Eukaryota"/>
</dbReference>
<organism evidence="1 2">
    <name type="scientific">Phytophthora nicotianae P1569</name>
    <dbReference type="NCBI Taxonomy" id="1317065"/>
    <lineage>
        <taxon>Eukaryota</taxon>
        <taxon>Sar</taxon>
        <taxon>Stramenopiles</taxon>
        <taxon>Oomycota</taxon>
        <taxon>Peronosporomycetes</taxon>
        <taxon>Peronosporales</taxon>
        <taxon>Peronosporaceae</taxon>
        <taxon>Phytophthora</taxon>
    </lineage>
</organism>
<evidence type="ECO:0000313" key="1">
    <source>
        <dbReference type="EMBL" id="ETI31419.1"/>
    </source>
</evidence>
<dbReference type="AlphaFoldDB" id="V9DX56"/>
<accession>V9DX56</accession>
<proteinExistence type="predicted"/>
<comment type="caution">
    <text evidence="1">The sequence shown here is derived from an EMBL/GenBank/DDBJ whole genome shotgun (WGS) entry which is preliminary data.</text>
</comment>
<dbReference type="HOGENOM" id="CLU_1528153_0_0_1"/>
<reference evidence="1 2" key="1">
    <citation type="submission" date="2013-11" db="EMBL/GenBank/DDBJ databases">
        <title>The Genome Sequence of Phytophthora parasitica P1569.</title>
        <authorList>
            <consortium name="The Broad Institute Genomics Platform"/>
            <person name="Russ C."/>
            <person name="Tyler B."/>
            <person name="Panabieres F."/>
            <person name="Shan W."/>
            <person name="Tripathy S."/>
            <person name="Grunwald N."/>
            <person name="Machado M."/>
            <person name="Johnson C.S."/>
            <person name="Arredondo F."/>
            <person name="Hong C."/>
            <person name="Coffey M."/>
            <person name="Young S.K."/>
            <person name="Zeng Q."/>
            <person name="Gargeya S."/>
            <person name="Fitzgerald M."/>
            <person name="Abouelleil A."/>
            <person name="Alvarado L."/>
            <person name="Chapman S.B."/>
            <person name="Gainer-Dewar J."/>
            <person name="Goldberg J."/>
            <person name="Griggs A."/>
            <person name="Gujja S."/>
            <person name="Hansen M."/>
            <person name="Howarth C."/>
            <person name="Imamovic A."/>
            <person name="Ireland A."/>
            <person name="Larimer J."/>
            <person name="McCowan C."/>
            <person name="Murphy C."/>
            <person name="Pearson M."/>
            <person name="Poon T.W."/>
            <person name="Priest M."/>
            <person name="Roberts A."/>
            <person name="Saif S."/>
            <person name="Shea T."/>
            <person name="Sykes S."/>
            <person name="Wortman J."/>
            <person name="Nusbaum C."/>
            <person name="Birren B."/>
        </authorList>
    </citation>
    <scope>NUCLEOTIDE SEQUENCE [LARGE SCALE GENOMIC DNA]</scope>
    <source>
        <strain evidence="1 2">P1569</strain>
    </source>
</reference>
<keyword evidence="2" id="KW-1185">Reference proteome</keyword>
<dbReference type="Proteomes" id="UP000018721">
    <property type="component" value="Unassembled WGS sequence"/>
</dbReference>